<proteinExistence type="predicted"/>
<dbReference type="GO" id="GO:0046930">
    <property type="term" value="C:pore complex"/>
    <property type="evidence" value="ECO:0007669"/>
    <property type="project" value="UniProtKB-KW"/>
</dbReference>
<accession>A0A1J5RB59</accession>
<evidence type="ECO:0000256" key="6">
    <source>
        <dbReference type="ARBA" id="ARBA00022729"/>
    </source>
</evidence>
<evidence type="ECO:0000256" key="2">
    <source>
        <dbReference type="ARBA" id="ARBA00011233"/>
    </source>
</evidence>
<evidence type="ECO:0000256" key="8">
    <source>
        <dbReference type="ARBA" id="ARBA00023114"/>
    </source>
</evidence>
<dbReference type="InterPro" id="IPR033900">
    <property type="entry name" value="Gram_neg_porin_domain"/>
</dbReference>
<dbReference type="Gene3D" id="2.40.160.10">
    <property type="entry name" value="Porin"/>
    <property type="match status" value="1"/>
</dbReference>
<comment type="caution">
    <text evidence="11">The sequence shown here is derived from an EMBL/GenBank/DDBJ whole genome shotgun (WGS) entry which is preliminary data.</text>
</comment>
<keyword evidence="8" id="KW-0626">Porin</keyword>
<keyword evidence="9" id="KW-0472">Membrane</keyword>
<dbReference type="PANTHER" id="PTHR34501">
    <property type="entry name" value="PROTEIN YDDL-RELATED"/>
    <property type="match status" value="1"/>
</dbReference>
<evidence type="ECO:0000256" key="7">
    <source>
        <dbReference type="ARBA" id="ARBA00023065"/>
    </source>
</evidence>
<reference evidence="11" key="1">
    <citation type="submission" date="2016-10" db="EMBL/GenBank/DDBJ databases">
        <title>Sequence of Gallionella enrichment culture.</title>
        <authorList>
            <person name="Poehlein A."/>
            <person name="Muehling M."/>
            <person name="Daniel R."/>
        </authorList>
    </citation>
    <scope>NUCLEOTIDE SEQUENCE</scope>
</reference>
<dbReference type="CDD" id="cd00342">
    <property type="entry name" value="gram_neg_porins"/>
    <property type="match status" value="1"/>
</dbReference>
<dbReference type="SUPFAM" id="SSF56935">
    <property type="entry name" value="Porins"/>
    <property type="match status" value="1"/>
</dbReference>
<dbReference type="EMBL" id="MLJW01000229">
    <property type="protein sequence ID" value="OIQ92554.1"/>
    <property type="molecule type" value="Genomic_DNA"/>
</dbReference>
<dbReference type="InterPro" id="IPR050298">
    <property type="entry name" value="Gram-neg_bact_OMP"/>
</dbReference>
<evidence type="ECO:0000256" key="4">
    <source>
        <dbReference type="ARBA" id="ARBA00022452"/>
    </source>
</evidence>
<dbReference type="GO" id="GO:0006811">
    <property type="term" value="P:monoatomic ion transport"/>
    <property type="evidence" value="ECO:0007669"/>
    <property type="project" value="UniProtKB-KW"/>
</dbReference>
<organism evidence="11">
    <name type="scientific">mine drainage metagenome</name>
    <dbReference type="NCBI Taxonomy" id="410659"/>
    <lineage>
        <taxon>unclassified sequences</taxon>
        <taxon>metagenomes</taxon>
        <taxon>ecological metagenomes</taxon>
    </lineage>
</organism>
<gene>
    <name evidence="11" type="ORF">GALL_255490</name>
</gene>
<evidence type="ECO:0000256" key="3">
    <source>
        <dbReference type="ARBA" id="ARBA00022448"/>
    </source>
</evidence>
<keyword evidence="10" id="KW-0998">Cell outer membrane</keyword>
<sequence length="502" mass="52953">MITQYYSSVTSARLARRVALSIGIAAIALPALANAQSVDPQALQQQVDSLQQQINSLKASSATASAASSESEADILKKYMAGQTSLTTHGITLYGTLDIGMSYQTHGAPLNDYFYPGVNELVQKNSTRSIFGVTPSGLSQSKIGVKIEEPLIGDQLSFVGKLESGFNPQSGNFSDAIQSVQQNNGVALRNQTANADGSRAGQFLNGEAYIGVDSKTYGRFTVGRLDSLLLDNVVTYDPMGGSYAFSLIGWAGAANGGGDTQDARLDNSARYAVQVGPVHMIALAQANNGYNNTGLGAGQFDIGTQWGGLSVDATVSDVKDAVHLGSVPTGTLDNNTYVAGTISDNIAEALMLKYGMGPTTLYGGYEHILYSDPSHNLNTGAQDIGGYLLQVTNNAYQSGNEILQIAWTGAKYQFTPKFSMAGAYYYQHQNNYSGGSCGGTAYGQSGKCAGSENVMSLMGDYAVTKRFDLYAGVMYSQVLGGMDSGYAYNNAVSTMAGARFNF</sequence>
<evidence type="ECO:0000256" key="5">
    <source>
        <dbReference type="ARBA" id="ARBA00022692"/>
    </source>
</evidence>
<name>A0A1J5RB59_9ZZZZ</name>
<keyword evidence="6" id="KW-0732">Signal</keyword>
<comment type="subcellular location">
    <subcellularLocation>
        <location evidence="1">Membrane</location>
        <topology evidence="1">Multi-pass membrane protein</topology>
    </subcellularLocation>
</comment>
<dbReference type="PANTHER" id="PTHR34501:SF9">
    <property type="entry name" value="MAJOR OUTER MEMBRANE PROTEIN P.IA"/>
    <property type="match status" value="1"/>
</dbReference>
<dbReference type="GO" id="GO:0015288">
    <property type="term" value="F:porin activity"/>
    <property type="evidence" value="ECO:0007669"/>
    <property type="project" value="UniProtKB-KW"/>
</dbReference>
<evidence type="ECO:0000256" key="1">
    <source>
        <dbReference type="ARBA" id="ARBA00004141"/>
    </source>
</evidence>
<comment type="subunit">
    <text evidence="2">Homotrimer.</text>
</comment>
<evidence type="ECO:0008006" key="12">
    <source>
        <dbReference type="Google" id="ProtNLM"/>
    </source>
</evidence>
<evidence type="ECO:0000256" key="10">
    <source>
        <dbReference type="ARBA" id="ARBA00023237"/>
    </source>
</evidence>
<dbReference type="AlphaFoldDB" id="A0A1J5RB59"/>
<keyword evidence="5" id="KW-0812">Transmembrane</keyword>
<protein>
    <recommendedName>
        <fullName evidence="12">Porin</fullName>
    </recommendedName>
</protein>
<keyword evidence="7" id="KW-0406">Ion transport</keyword>
<keyword evidence="3" id="KW-0813">Transport</keyword>
<dbReference type="InterPro" id="IPR023614">
    <property type="entry name" value="Porin_dom_sf"/>
</dbReference>
<evidence type="ECO:0000313" key="11">
    <source>
        <dbReference type="EMBL" id="OIQ92554.1"/>
    </source>
</evidence>
<keyword evidence="4" id="KW-1134">Transmembrane beta strand</keyword>
<evidence type="ECO:0000256" key="9">
    <source>
        <dbReference type="ARBA" id="ARBA00023136"/>
    </source>
</evidence>